<proteinExistence type="inferred from homology"/>
<name>A0AB33R4I6_STREQ</name>
<keyword evidence="7 8" id="KW-0472">Membrane</keyword>
<comment type="subcellular location">
    <subcellularLocation>
        <location evidence="1">Cell membrane</location>
        <topology evidence="1">Multi-pass membrane protein</topology>
    </subcellularLocation>
</comment>
<dbReference type="PANTHER" id="PTHR21716">
    <property type="entry name" value="TRANSMEMBRANE PROTEIN"/>
    <property type="match status" value="1"/>
</dbReference>
<feature type="transmembrane region" description="Helical" evidence="8">
    <location>
        <begin position="40"/>
        <end position="59"/>
    </location>
</feature>
<feature type="transmembrane region" description="Helical" evidence="8">
    <location>
        <begin position="80"/>
        <end position="101"/>
    </location>
</feature>
<dbReference type="Proteomes" id="UP000009215">
    <property type="component" value="Chromosome"/>
</dbReference>
<evidence type="ECO:0000256" key="6">
    <source>
        <dbReference type="ARBA" id="ARBA00022989"/>
    </source>
</evidence>
<evidence type="ECO:0000256" key="1">
    <source>
        <dbReference type="ARBA" id="ARBA00004651"/>
    </source>
</evidence>
<dbReference type="InterPro" id="IPR002549">
    <property type="entry name" value="AI-2E-like"/>
</dbReference>
<dbReference type="GO" id="GO:0005886">
    <property type="term" value="C:plasma membrane"/>
    <property type="evidence" value="ECO:0007669"/>
    <property type="project" value="UniProtKB-SubCell"/>
</dbReference>
<dbReference type="GO" id="GO:0055085">
    <property type="term" value="P:transmembrane transport"/>
    <property type="evidence" value="ECO:0007669"/>
    <property type="project" value="TreeGrafter"/>
</dbReference>
<dbReference type="PANTHER" id="PTHR21716:SF53">
    <property type="entry name" value="PERMEASE PERM-RELATED"/>
    <property type="match status" value="1"/>
</dbReference>
<evidence type="ECO:0000256" key="7">
    <source>
        <dbReference type="ARBA" id="ARBA00023136"/>
    </source>
</evidence>
<organism evidence="9 10">
    <name type="scientific">Streptococcus dysgalactiae subsp. equisimilis AC-2713</name>
    <dbReference type="NCBI Taxonomy" id="759913"/>
    <lineage>
        <taxon>Bacteria</taxon>
        <taxon>Bacillati</taxon>
        <taxon>Bacillota</taxon>
        <taxon>Bacilli</taxon>
        <taxon>Lactobacillales</taxon>
        <taxon>Streptococcaceae</taxon>
        <taxon>Streptococcus</taxon>
    </lineage>
</organism>
<keyword evidence="3" id="KW-0813">Transport</keyword>
<evidence type="ECO:0000313" key="10">
    <source>
        <dbReference type="Proteomes" id="UP000009215"/>
    </source>
</evidence>
<dbReference type="RefSeq" id="WP_015057524.1">
    <property type="nucleotide sequence ID" value="NC_019042.1"/>
</dbReference>
<comment type="similarity">
    <text evidence="2">Belongs to the autoinducer-2 exporter (AI-2E) (TC 2.A.86) family.</text>
</comment>
<evidence type="ECO:0000256" key="5">
    <source>
        <dbReference type="ARBA" id="ARBA00022692"/>
    </source>
</evidence>
<keyword evidence="5 8" id="KW-0812">Transmembrane</keyword>
<feature type="transmembrane region" description="Helical" evidence="8">
    <location>
        <begin position="7"/>
        <end position="25"/>
    </location>
</feature>
<dbReference type="KEGG" id="sdc:SDSE_0913"/>
<keyword evidence="6 8" id="KW-1133">Transmembrane helix</keyword>
<evidence type="ECO:0000256" key="4">
    <source>
        <dbReference type="ARBA" id="ARBA00022475"/>
    </source>
</evidence>
<dbReference type="EMBL" id="HE858529">
    <property type="protein sequence ID" value="CCI62410.1"/>
    <property type="molecule type" value="Genomic_DNA"/>
</dbReference>
<gene>
    <name evidence="9" type="ORF">SDSE_0913</name>
</gene>
<feature type="transmembrane region" description="Helical" evidence="8">
    <location>
        <begin position="167"/>
        <end position="192"/>
    </location>
</feature>
<evidence type="ECO:0000256" key="2">
    <source>
        <dbReference type="ARBA" id="ARBA00009773"/>
    </source>
</evidence>
<protein>
    <submittedName>
        <fullName evidence="9">UPF0118 membrane protein yueF</fullName>
    </submittedName>
</protein>
<keyword evidence="4" id="KW-1003">Cell membrane</keyword>
<evidence type="ECO:0000256" key="8">
    <source>
        <dbReference type="SAM" id="Phobius"/>
    </source>
</evidence>
<sequence length="385" mass="42684">MKFEKKYILYLVVTFILCYAILANWENGTDIVRTIYKTSLPFLYGAAGAYIVNIVMSAYEKAYVYAFKGSPLVLKVKRGICMLLAYLTFFILITWIISIVIPDLIASISTLTKFDTPSIKEVVNQLEHNKLLARVIKYIGGDAKLTQTITSYSQQLLKQFIGVLTNILTSVTVIASAIINLFISFVFSLYVLANKESLCRQGNTLVDTYTGKYAQRIHYLVDLLHHRFHGFFVSQTLEAMILGTLTTTGMFLLQLPFAGTIGVLVAFTALIPVVGASIGAAIGFVLIMTQSMSQAIVFIVFLIILQQIEGNFIYPRVVGGSIGLPAMWVLMAITIGASLRGIVGMIIAVPLAATLYQVIKDNIQKKQAIQKNRFLNKKLVFLSNK</sequence>
<accession>A0AB33R4I6</accession>
<evidence type="ECO:0000256" key="3">
    <source>
        <dbReference type="ARBA" id="ARBA00022448"/>
    </source>
</evidence>
<evidence type="ECO:0000313" key="9">
    <source>
        <dbReference type="EMBL" id="CCI62410.1"/>
    </source>
</evidence>
<dbReference type="AlphaFoldDB" id="A0AB33R4I6"/>
<reference evidence="9 10" key="1">
    <citation type="submission" date="2012-05" db="EMBL/GenBank/DDBJ databases">
        <title>Complete genome sequence of a Streptococcus dysgalactiae subsp. equisimilis strain possessing Lancefield's group A antigen.</title>
        <authorList>
            <person name="Luetticken R."/>
            <person name="Bruellhoff K."/>
            <person name="Van der Linden M."/>
            <person name="Peltroche-Llacsahuanga H."/>
            <person name="Blom J."/>
            <person name="Weber-Lehmann J."/>
            <person name="Ferretti J.J."/>
            <person name="McShan W.M."/>
        </authorList>
    </citation>
    <scope>NUCLEOTIDE SEQUENCE [LARGE SCALE GENOMIC DNA]</scope>
    <source>
        <strain evidence="9 10">AC-2713</strain>
    </source>
</reference>
<dbReference type="Pfam" id="PF01594">
    <property type="entry name" value="AI-2E_transport"/>
    <property type="match status" value="1"/>
</dbReference>
<feature type="transmembrane region" description="Helical" evidence="8">
    <location>
        <begin position="326"/>
        <end position="356"/>
    </location>
</feature>